<dbReference type="RefSeq" id="WP_167946756.1">
    <property type="nucleotide sequence ID" value="NZ_CP130472.1"/>
</dbReference>
<organism evidence="2 3">
    <name type="scientific">Micromonospora profundi</name>
    <dbReference type="NCBI Taxonomy" id="1420889"/>
    <lineage>
        <taxon>Bacteria</taxon>
        <taxon>Bacillati</taxon>
        <taxon>Actinomycetota</taxon>
        <taxon>Actinomycetes</taxon>
        <taxon>Micromonosporales</taxon>
        <taxon>Micromonosporaceae</taxon>
        <taxon>Micromonospora</taxon>
    </lineage>
</organism>
<evidence type="ECO:0000313" key="2">
    <source>
        <dbReference type="EMBL" id="WLS47311.1"/>
    </source>
</evidence>
<reference evidence="2 3" key="1">
    <citation type="submission" date="2023-07" db="EMBL/GenBank/DDBJ databases">
        <title>Micromonospora profundi TRM 95458 converts glycerol to a new osmotic compound.</title>
        <authorList>
            <person name="Lu D."/>
        </authorList>
    </citation>
    <scope>NUCLEOTIDE SEQUENCE [LARGE SCALE GENOMIC DNA]</scope>
    <source>
        <strain evidence="2 3">TRM95458</strain>
    </source>
</reference>
<dbReference type="EMBL" id="CP130472">
    <property type="protein sequence ID" value="WLS47311.1"/>
    <property type="molecule type" value="Genomic_DNA"/>
</dbReference>
<evidence type="ECO:0000313" key="3">
    <source>
        <dbReference type="Proteomes" id="UP001235874"/>
    </source>
</evidence>
<proteinExistence type="predicted"/>
<accession>A0AAJ6L5K5</accession>
<dbReference type="AlphaFoldDB" id="A0AAJ6L5K5"/>
<keyword evidence="3" id="KW-1185">Reference proteome</keyword>
<evidence type="ECO:0000256" key="1">
    <source>
        <dbReference type="SAM" id="Phobius"/>
    </source>
</evidence>
<feature type="transmembrane region" description="Helical" evidence="1">
    <location>
        <begin position="12"/>
        <end position="29"/>
    </location>
</feature>
<dbReference type="Proteomes" id="UP001235874">
    <property type="component" value="Chromosome"/>
</dbReference>
<dbReference type="KEGG" id="mprn:Q3V37_08795"/>
<name>A0AAJ6L5K5_9ACTN</name>
<sequence length="213" mass="22076">MDAGADDRLGSAVLAGVAVAALVVGGWWWRATAPEPTAGPARPTAEPSAEPSVSTVMERVVASGMADGPVRVRIDPETGEVSEAQTRSRVVIDPATGMIVDIDGPPGDSFGTGDLPLFKETVWRERRELTPGEAVIRQSADNGARHLLQVRCTRLGSLAVKVTGARLAGSPRIDCDGTIATAVVLPDGGRIRVSLVSTAGQPVDVQAQLVTVP</sequence>
<gene>
    <name evidence="2" type="ORF">Q3V37_08795</name>
</gene>
<keyword evidence="1" id="KW-1133">Transmembrane helix</keyword>
<keyword evidence="1" id="KW-0812">Transmembrane</keyword>
<keyword evidence="1" id="KW-0472">Membrane</keyword>
<protein>
    <submittedName>
        <fullName evidence="2">Uncharacterized protein</fullName>
    </submittedName>
</protein>